<comment type="similarity">
    <text evidence="2">Belongs to the major facilitator superfamily. EmrB family.</text>
</comment>
<feature type="transmembrane region" description="Helical" evidence="8">
    <location>
        <begin position="180"/>
        <end position="201"/>
    </location>
</feature>
<dbReference type="AlphaFoldDB" id="A0AAJ1RBU9"/>
<dbReference type="NCBIfam" id="TIGR00711">
    <property type="entry name" value="efflux_EmrB"/>
    <property type="match status" value="1"/>
</dbReference>
<dbReference type="InterPro" id="IPR020846">
    <property type="entry name" value="MFS_dom"/>
</dbReference>
<keyword evidence="6 8" id="KW-1133">Transmembrane helix</keyword>
<gene>
    <name evidence="10" type="ORF">EVC35_07900</name>
</gene>
<dbReference type="SUPFAM" id="SSF103473">
    <property type="entry name" value="MFS general substrate transporter"/>
    <property type="match status" value="1"/>
</dbReference>
<evidence type="ECO:0000313" key="11">
    <source>
        <dbReference type="Proteomes" id="UP001167919"/>
    </source>
</evidence>
<dbReference type="InterPro" id="IPR011701">
    <property type="entry name" value="MFS"/>
</dbReference>
<comment type="caution">
    <text evidence="10">The sequence shown here is derived from an EMBL/GenBank/DDBJ whole genome shotgun (WGS) entry which is preliminary data.</text>
</comment>
<evidence type="ECO:0000256" key="3">
    <source>
        <dbReference type="ARBA" id="ARBA00022448"/>
    </source>
</evidence>
<dbReference type="InterPro" id="IPR004638">
    <property type="entry name" value="EmrB-like"/>
</dbReference>
<keyword evidence="4" id="KW-1003">Cell membrane</keyword>
<dbReference type="EMBL" id="SDWY01000004">
    <property type="protein sequence ID" value="MDN6900905.1"/>
    <property type="molecule type" value="Genomic_DNA"/>
</dbReference>
<evidence type="ECO:0000256" key="8">
    <source>
        <dbReference type="SAM" id="Phobius"/>
    </source>
</evidence>
<dbReference type="PANTHER" id="PTHR42718">
    <property type="entry name" value="MAJOR FACILITATOR SUPERFAMILY MULTIDRUG TRANSPORTER MFSC"/>
    <property type="match status" value="1"/>
</dbReference>
<dbReference type="PROSITE" id="PS50850">
    <property type="entry name" value="MFS"/>
    <property type="match status" value="1"/>
</dbReference>
<feature type="transmembrane region" description="Helical" evidence="8">
    <location>
        <begin position="145"/>
        <end position="168"/>
    </location>
</feature>
<evidence type="ECO:0000256" key="2">
    <source>
        <dbReference type="ARBA" id="ARBA00008537"/>
    </source>
</evidence>
<proteinExistence type="inferred from homology"/>
<organism evidence="10 11">
    <name type="scientific">Oenococcus sicerae</name>
    <dbReference type="NCBI Taxonomy" id="2203724"/>
    <lineage>
        <taxon>Bacteria</taxon>
        <taxon>Bacillati</taxon>
        <taxon>Bacillota</taxon>
        <taxon>Bacilli</taxon>
        <taxon>Lactobacillales</taxon>
        <taxon>Lactobacillaceae</taxon>
        <taxon>Oenococcus</taxon>
    </lineage>
</organism>
<dbReference type="Proteomes" id="UP001167919">
    <property type="component" value="Unassembled WGS sequence"/>
</dbReference>
<feature type="transmembrane region" description="Helical" evidence="8">
    <location>
        <begin position="89"/>
        <end position="108"/>
    </location>
</feature>
<keyword evidence="5 8" id="KW-0812">Transmembrane</keyword>
<feature type="transmembrane region" description="Helical" evidence="8">
    <location>
        <begin position="60"/>
        <end position="83"/>
    </location>
</feature>
<comment type="subcellular location">
    <subcellularLocation>
        <location evidence="1">Cell membrane</location>
        <topology evidence="1">Multi-pass membrane protein</topology>
    </subcellularLocation>
</comment>
<dbReference type="PANTHER" id="PTHR42718:SF9">
    <property type="entry name" value="MAJOR FACILITATOR SUPERFAMILY MULTIDRUG TRANSPORTER MFSC"/>
    <property type="match status" value="1"/>
</dbReference>
<feature type="transmembrane region" description="Helical" evidence="8">
    <location>
        <begin position="310"/>
        <end position="328"/>
    </location>
</feature>
<evidence type="ECO:0000256" key="5">
    <source>
        <dbReference type="ARBA" id="ARBA00022692"/>
    </source>
</evidence>
<dbReference type="Gene3D" id="1.20.1720.10">
    <property type="entry name" value="Multidrug resistance protein D"/>
    <property type="match status" value="1"/>
</dbReference>
<feature type="transmembrane region" description="Helical" evidence="8">
    <location>
        <begin position="334"/>
        <end position="352"/>
    </location>
</feature>
<accession>A0AAJ1RBU9</accession>
<evidence type="ECO:0000256" key="1">
    <source>
        <dbReference type="ARBA" id="ARBA00004651"/>
    </source>
</evidence>
<feature type="transmembrane region" description="Helical" evidence="8">
    <location>
        <begin position="207"/>
        <end position="224"/>
    </location>
</feature>
<name>A0AAJ1RBU9_9LACO</name>
<dbReference type="Gene3D" id="1.20.1250.20">
    <property type="entry name" value="MFS general substrate transporter like domains"/>
    <property type="match status" value="1"/>
</dbReference>
<reference evidence="10" key="1">
    <citation type="submission" date="2019-01" db="EMBL/GenBank/DDBJ databases">
        <title>Oenococcus sicerae UCMA17102.</title>
        <authorList>
            <person name="Cousin F.J."/>
            <person name="Le Guellec R."/>
            <person name="Cretenet M."/>
        </authorList>
    </citation>
    <scope>NUCLEOTIDE SEQUENCE</scope>
    <source>
        <strain evidence="10">UCMA17102</strain>
    </source>
</reference>
<evidence type="ECO:0000256" key="4">
    <source>
        <dbReference type="ARBA" id="ARBA00022475"/>
    </source>
</evidence>
<dbReference type="GO" id="GO:0005886">
    <property type="term" value="C:plasma membrane"/>
    <property type="evidence" value="ECO:0007669"/>
    <property type="project" value="UniProtKB-SubCell"/>
</dbReference>
<feature type="transmembrane region" description="Helical" evidence="8">
    <location>
        <begin position="115"/>
        <end position="133"/>
    </location>
</feature>
<evidence type="ECO:0000256" key="6">
    <source>
        <dbReference type="ARBA" id="ARBA00022989"/>
    </source>
</evidence>
<keyword evidence="3" id="KW-0813">Transport</keyword>
<evidence type="ECO:0000256" key="7">
    <source>
        <dbReference type="ARBA" id="ARBA00023136"/>
    </source>
</evidence>
<dbReference type="InterPro" id="IPR036259">
    <property type="entry name" value="MFS_trans_sf"/>
</dbReference>
<feature type="transmembrane region" description="Helical" evidence="8">
    <location>
        <begin position="373"/>
        <end position="395"/>
    </location>
</feature>
<evidence type="ECO:0000313" key="10">
    <source>
        <dbReference type="EMBL" id="MDN6900905.1"/>
    </source>
</evidence>
<dbReference type="GO" id="GO:0022857">
    <property type="term" value="F:transmembrane transporter activity"/>
    <property type="evidence" value="ECO:0007669"/>
    <property type="project" value="InterPro"/>
</dbReference>
<keyword evidence="7 8" id="KW-0472">Membrane</keyword>
<feature type="transmembrane region" description="Helical" evidence="8">
    <location>
        <begin position="245"/>
        <end position="264"/>
    </location>
</feature>
<sequence>MAFCGVLIETAMNITFPTLMREFSLNTASIQWITTSYLLVVSIIVPIASYLQKRFTIRRLFLVANSLFIIGLLIDSFAGNFMVLILGRLIQGCGTGIALPLMYAIILTKSPADKIGFFMGIGGLVTAVAPALGPTYGGLIVGINWHLIFAILLVVMIFSLLIGSYAISADSKTEKVPFDFAGWLLIALTFASLIVGFSGFSSSFQRSLILIAIGLVALAGFVYHSNHVQHPIIHLAVMKNPAFNLHLLSYSLLQMVNVGISFILPNYLQIVDKQSSFIAGLLLFPGAALGACLAPIGGRIMENLGAKKPIITGLVLQLLAVLFLDIYAKNANTILILIMYMGTMFGMGFSFGNIMTNGLAQAEESQRSDGNTLFNSMMQFSAAFGTALVSVIITLSQKNGSHFAETTATGAQRALTVLLALTFINIISISFALRQSKNKS</sequence>
<feature type="transmembrane region" description="Helical" evidence="8">
    <location>
        <begin position="415"/>
        <end position="433"/>
    </location>
</feature>
<feature type="transmembrane region" description="Helical" evidence="8">
    <location>
        <begin position="29"/>
        <end position="48"/>
    </location>
</feature>
<feature type="domain" description="Major facilitator superfamily (MFS) profile" evidence="9">
    <location>
        <begin position="1"/>
        <end position="437"/>
    </location>
</feature>
<dbReference type="PRINTS" id="PR01036">
    <property type="entry name" value="TCRTETB"/>
</dbReference>
<dbReference type="Pfam" id="PF07690">
    <property type="entry name" value="MFS_1"/>
    <property type="match status" value="1"/>
</dbReference>
<protein>
    <submittedName>
        <fullName evidence="10">DHA2 family efflux MFS transporter permease subunit</fullName>
    </submittedName>
</protein>
<feature type="transmembrane region" description="Helical" evidence="8">
    <location>
        <begin position="276"/>
        <end position="298"/>
    </location>
</feature>
<evidence type="ECO:0000259" key="9">
    <source>
        <dbReference type="PROSITE" id="PS50850"/>
    </source>
</evidence>